<keyword evidence="1" id="KW-0812">Transmembrane</keyword>
<dbReference type="InterPro" id="IPR004158">
    <property type="entry name" value="DUF247_pln"/>
</dbReference>
<organism evidence="2">
    <name type="scientific">Anthurium amnicola</name>
    <dbReference type="NCBI Taxonomy" id="1678845"/>
    <lineage>
        <taxon>Eukaryota</taxon>
        <taxon>Viridiplantae</taxon>
        <taxon>Streptophyta</taxon>
        <taxon>Embryophyta</taxon>
        <taxon>Tracheophyta</taxon>
        <taxon>Spermatophyta</taxon>
        <taxon>Magnoliopsida</taxon>
        <taxon>Liliopsida</taxon>
        <taxon>Araceae</taxon>
        <taxon>Pothoideae</taxon>
        <taxon>Potheae</taxon>
        <taxon>Anthurium</taxon>
    </lineage>
</organism>
<dbReference type="EMBL" id="GDJX01006927">
    <property type="protein sequence ID" value="JAT61009.1"/>
    <property type="molecule type" value="Transcribed_RNA"/>
</dbReference>
<dbReference type="AlphaFoldDB" id="A0A1D1Z2D7"/>
<keyword evidence="1" id="KW-0472">Membrane</keyword>
<gene>
    <name evidence="2" type="primary">At3g47200_25</name>
    <name evidence="2" type="ORF">g.126555</name>
</gene>
<evidence type="ECO:0000313" key="2">
    <source>
        <dbReference type="EMBL" id="JAT61009.1"/>
    </source>
</evidence>
<dbReference type="PANTHER" id="PTHR31170">
    <property type="entry name" value="BNAC04G53230D PROTEIN"/>
    <property type="match status" value="1"/>
</dbReference>
<dbReference type="PANTHER" id="PTHR31170:SF25">
    <property type="entry name" value="BNAA09G04570D PROTEIN"/>
    <property type="match status" value="1"/>
</dbReference>
<proteinExistence type="predicted"/>
<reference evidence="2" key="1">
    <citation type="submission" date="2015-07" db="EMBL/GenBank/DDBJ databases">
        <title>Transcriptome Assembly of Anthurium amnicola.</title>
        <authorList>
            <person name="Suzuki J."/>
        </authorList>
    </citation>
    <scope>NUCLEOTIDE SEQUENCE</scope>
</reference>
<feature type="non-terminal residue" evidence="2">
    <location>
        <position position="1"/>
    </location>
</feature>
<protein>
    <submittedName>
        <fullName evidence="2">UPF0481 protein At3g47200</fullName>
    </submittedName>
</protein>
<evidence type="ECO:0000256" key="1">
    <source>
        <dbReference type="SAM" id="Phobius"/>
    </source>
</evidence>
<dbReference type="Pfam" id="PF03140">
    <property type="entry name" value="DUF247"/>
    <property type="match status" value="1"/>
</dbReference>
<name>A0A1D1Z2D7_9ARAE</name>
<keyword evidence="1" id="KW-1133">Transmembrane helix</keyword>
<feature type="transmembrane region" description="Helical" evidence="1">
    <location>
        <begin position="127"/>
        <end position="153"/>
    </location>
</feature>
<sequence>VTFQDGTLGIPPVSIDDDTNSVFRNLVALEQCCPYLGSQFTWYVTFLHCIVNTPQDVSILHKRGIVENLLGSEEEVAQLINLLGKEMTINGTNHKFAELFREVNQHCQSRWHKHRARLMRDYFSSPWSTISLVAAVFLLLMTAAQVVLAVLSYNKQ</sequence>
<accession>A0A1D1Z2D7</accession>